<evidence type="ECO:0000256" key="5">
    <source>
        <dbReference type="ARBA" id="ARBA00022801"/>
    </source>
</evidence>
<evidence type="ECO:0000256" key="2">
    <source>
        <dbReference type="ARBA" id="ARBA00022723"/>
    </source>
</evidence>
<dbReference type="InterPro" id="IPR041709">
    <property type="entry name" value="EF-Tu_GTP-bd"/>
</dbReference>
<dbReference type="InterPro" id="IPR027417">
    <property type="entry name" value="P-loop_NTPase"/>
</dbReference>
<dbReference type="Gene3D" id="2.40.30.10">
    <property type="entry name" value="Translation factors"/>
    <property type="match status" value="2"/>
</dbReference>
<keyword evidence="5 13" id="KW-0378">Hydrolase</keyword>
<dbReference type="InterPro" id="IPR009000">
    <property type="entry name" value="Transl_B-barrel_sf"/>
</dbReference>
<dbReference type="GO" id="GO:0000287">
    <property type="term" value="F:magnesium ion binding"/>
    <property type="evidence" value="ECO:0007669"/>
    <property type="project" value="UniProtKB-UniRule"/>
</dbReference>
<dbReference type="NCBIfam" id="NF000766">
    <property type="entry name" value="PRK00049.1"/>
    <property type="match status" value="1"/>
</dbReference>
<evidence type="ECO:0000256" key="6">
    <source>
        <dbReference type="ARBA" id="ARBA00022842"/>
    </source>
</evidence>
<dbReference type="PROSITE" id="PS51722">
    <property type="entry name" value="G_TR_2"/>
    <property type="match status" value="1"/>
</dbReference>
<dbReference type="NCBIfam" id="NF009373">
    <property type="entry name" value="PRK12736.1"/>
    <property type="match status" value="1"/>
</dbReference>
<keyword evidence="7 13" id="KW-0648">Protein biosynthesis</keyword>
<dbReference type="OrthoDB" id="9803139at2"/>
<evidence type="ECO:0000256" key="3">
    <source>
        <dbReference type="ARBA" id="ARBA00022741"/>
    </source>
</evidence>
<keyword evidence="3 13" id="KW-0547">Nucleotide-binding</keyword>
<keyword evidence="13" id="KW-0963">Cytoplasm</keyword>
<comment type="subunit">
    <text evidence="12">(Microbial infection) Upon infection by bacteriophage Qbeta, part of the viral RNA-dependent RNA polymerase complex, the other subunits are the viral replicase catalytic subunit (AC P14647), host ribosomal protein S1 and EF-Ts.</text>
</comment>
<reference evidence="15 16" key="1">
    <citation type="submission" date="2015-11" db="EMBL/GenBank/DDBJ databases">
        <title>Genomic analysis of 38 Legionella species identifies large and diverse effector repertoires.</title>
        <authorList>
            <person name="Burstein D."/>
            <person name="Amaro F."/>
            <person name="Zusman T."/>
            <person name="Lifshitz Z."/>
            <person name="Cohen O."/>
            <person name="Gilbert J.A."/>
            <person name="Pupko T."/>
            <person name="Shuman H.A."/>
            <person name="Segal G."/>
        </authorList>
    </citation>
    <scope>NUCLEOTIDE SEQUENCE [LARGE SCALE GENOMIC DNA]</scope>
    <source>
        <strain evidence="15 16">ATCC 49508</strain>
    </source>
</reference>
<dbReference type="CDD" id="cd03707">
    <property type="entry name" value="EFTU_III"/>
    <property type="match status" value="1"/>
</dbReference>
<dbReference type="SUPFAM" id="SSF50447">
    <property type="entry name" value="Translation proteins"/>
    <property type="match status" value="1"/>
</dbReference>
<keyword evidence="16" id="KW-1185">Reference proteome</keyword>
<dbReference type="PRINTS" id="PR00315">
    <property type="entry name" value="ELONGATNFCT"/>
</dbReference>
<keyword evidence="6 13" id="KW-0460">Magnesium</keyword>
<keyword evidence="8 13" id="KW-0342">GTP-binding</keyword>
<keyword evidence="4 13" id="KW-0251">Elongation factor</keyword>
<evidence type="ECO:0000256" key="7">
    <source>
        <dbReference type="ARBA" id="ARBA00022917"/>
    </source>
</evidence>
<dbReference type="NCBIfam" id="NF009372">
    <property type="entry name" value="PRK12735.1"/>
    <property type="match status" value="1"/>
</dbReference>
<feature type="binding site" evidence="13">
    <location>
        <begin position="81"/>
        <end position="85"/>
    </location>
    <ligand>
        <name>GTP</name>
        <dbReference type="ChEBI" id="CHEBI:37565"/>
    </ligand>
</feature>
<dbReference type="InterPro" id="IPR005225">
    <property type="entry name" value="Small_GTP-bd"/>
</dbReference>
<comment type="catalytic activity">
    <reaction evidence="13">
        <text>GTP + H2O = GDP + phosphate + H(+)</text>
        <dbReference type="Rhea" id="RHEA:19669"/>
        <dbReference type="ChEBI" id="CHEBI:15377"/>
        <dbReference type="ChEBI" id="CHEBI:15378"/>
        <dbReference type="ChEBI" id="CHEBI:37565"/>
        <dbReference type="ChEBI" id="CHEBI:43474"/>
        <dbReference type="ChEBI" id="CHEBI:58189"/>
        <dbReference type="EC" id="3.6.5.3"/>
    </reaction>
</comment>
<dbReference type="FunFam" id="3.40.50.300:FF:000003">
    <property type="entry name" value="Elongation factor Tu"/>
    <property type="match status" value="1"/>
</dbReference>
<evidence type="ECO:0000256" key="1">
    <source>
        <dbReference type="ARBA" id="ARBA00007249"/>
    </source>
</evidence>
<dbReference type="InterPro" id="IPR009001">
    <property type="entry name" value="Transl_elong_EF1A/Init_IF2_C"/>
</dbReference>
<dbReference type="Pfam" id="PF00009">
    <property type="entry name" value="GTP_EFTU"/>
    <property type="match status" value="1"/>
</dbReference>
<evidence type="ECO:0000256" key="11">
    <source>
        <dbReference type="ARBA" id="ARBA00063778"/>
    </source>
</evidence>
<evidence type="ECO:0000256" key="9">
    <source>
        <dbReference type="ARBA" id="ARBA00029554"/>
    </source>
</evidence>
<sequence length="396" mass="43187">MAKEKFERKKPHVNVGTIGHVDHGKTTLTAAITTIMAKKYGGTAKAYDQIDAAPEERERGITISTAHVEYESANRHYAHVDCPGHADYVKNMITGAAQMDGAILVVSAADGPMPQTREHILLSRQVGVPYIVVYMNKADMVDDAELLELVEMEVRDLLSSYEFPGDDIPIVVGSALKALEGDTSDIGVPSIEKLVETLDSYIPEPVRNIDKSFLLPIEDVFSISGRGTVVTGRVESGIIKVGEEVEIVGIHDTQKTICTGVEMFRKLLDEGRAGDNVGVLLRGTKRDEVERGQVLAKPGTIKPHTKFEAEVYVLSKEEGGRHTPFFNGYRPQFYFRTTDVTGTCDLPSGIEMVMPGDNVQLVINLHAPIAMTEGLRFAIREGGRTVGAGVVAKIIE</sequence>
<dbReference type="NCBIfam" id="TIGR00231">
    <property type="entry name" value="small_GTP"/>
    <property type="match status" value="1"/>
</dbReference>
<comment type="subunit">
    <text evidence="11">Monomer. Heterotetramer composed of two EF-Ts.EF-Tu dimer complexes.</text>
</comment>
<comment type="subcellular location">
    <subcellularLocation>
        <location evidence="13">Cytoplasm</location>
    </subcellularLocation>
</comment>
<organism evidence="15 16">
    <name type="scientific">Legionella worsleiensis</name>
    <dbReference type="NCBI Taxonomy" id="45076"/>
    <lineage>
        <taxon>Bacteria</taxon>
        <taxon>Pseudomonadati</taxon>
        <taxon>Pseudomonadota</taxon>
        <taxon>Gammaproteobacteria</taxon>
        <taxon>Legionellales</taxon>
        <taxon>Legionellaceae</taxon>
        <taxon>Legionella</taxon>
    </lineage>
</organism>
<evidence type="ECO:0000256" key="13">
    <source>
        <dbReference type="HAMAP-Rule" id="MF_00118"/>
    </source>
</evidence>
<comment type="function">
    <text evidence="13">GTP hydrolase that promotes the GTP-dependent binding of aminoacyl-tRNA to the A-site of ribosomes during protein biosynthesis.</text>
</comment>
<dbReference type="GO" id="GO:0003924">
    <property type="term" value="F:GTPase activity"/>
    <property type="evidence" value="ECO:0007669"/>
    <property type="project" value="UniProtKB-UniRule"/>
</dbReference>
<evidence type="ECO:0000256" key="10">
    <source>
        <dbReference type="ARBA" id="ARBA00058140"/>
    </source>
</evidence>
<feature type="binding site" evidence="13">
    <location>
        <position position="26"/>
    </location>
    <ligand>
        <name>Mg(2+)</name>
        <dbReference type="ChEBI" id="CHEBI:18420"/>
    </ligand>
</feature>
<gene>
    <name evidence="13" type="primary">tuf</name>
    <name evidence="15" type="ORF">Lwor_1436</name>
</gene>
<dbReference type="Pfam" id="PF03144">
    <property type="entry name" value="GTP_EFTU_D2"/>
    <property type="match status" value="1"/>
</dbReference>
<dbReference type="RefSeq" id="WP_028385545.1">
    <property type="nucleotide sequence ID" value="NZ_LNZC01000012.1"/>
</dbReference>
<dbReference type="SUPFAM" id="SSF50465">
    <property type="entry name" value="EF-Tu/eEF-1alpha/eIF2-gamma C-terminal domain"/>
    <property type="match status" value="1"/>
</dbReference>
<dbReference type="Gene3D" id="3.40.50.300">
    <property type="entry name" value="P-loop containing nucleotide triphosphate hydrolases"/>
    <property type="match status" value="1"/>
</dbReference>
<accession>A0A0W1AF13</accession>
<dbReference type="STRING" id="45076.Lwor_1436"/>
<dbReference type="NCBIfam" id="TIGR00485">
    <property type="entry name" value="EF-Tu"/>
    <property type="match status" value="1"/>
</dbReference>
<dbReference type="InterPro" id="IPR004161">
    <property type="entry name" value="EFTu-like_2"/>
</dbReference>
<dbReference type="PATRIC" id="fig|45076.6.peg.1561"/>
<dbReference type="PROSITE" id="PS00301">
    <property type="entry name" value="G_TR_1"/>
    <property type="match status" value="1"/>
</dbReference>
<evidence type="ECO:0000313" key="15">
    <source>
        <dbReference type="EMBL" id="KTD79922.1"/>
    </source>
</evidence>
<dbReference type="InterPro" id="IPR004160">
    <property type="entry name" value="Transl_elong_EFTu/EF1A_C"/>
</dbReference>
<name>A0A0W1AF13_9GAMM</name>
<dbReference type="Proteomes" id="UP000054662">
    <property type="component" value="Unassembled WGS sequence"/>
</dbReference>
<dbReference type="InterPro" id="IPR000795">
    <property type="entry name" value="T_Tr_GTP-bd_dom"/>
</dbReference>
<comment type="function">
    <text evidence="10">May play an important regulatory role in cell growth and in the bacterial response to nutrient deprivation.</text>
</comment>
<dbReference type="GO" id="GO:0003746">
    <property type="term" value="F:translation elongation factor activity"/>
    <property type="evidence" value="ECO:0007669"/>
    <property type="project" value="UniProtKB-UniRule"/>
</dbReference>
<dbReference type="PANTHER" id="PTHR43721">
    <property type="entry name" value="ELONGATION FACTOR TU-RELATED"/>
    <property type="match status" value="1"/>
</dbReference>
<dbReference type="AlphaFoldDB" id="A0A0W1AF13"/>
<keyword evidence="2 13" id="KW-0479">Metal-binding</keyword>
<dbReference type="HAMAP" id="MF_00118_B">
    <property type="entry name" value="EF_Tu_B"/>
    <property type="match status" value="1"/>
</dbReference>
<evidence type="ECO:0000313" key="16">
    <source>
        <dbReference type="Proteomes" id="UP000054662"/>
    </source>
</evidence>
<dbReference type="Pfam" id="PF03143">
    <property type="entry name" value="GTP_EFTU_D3"/>
    <property type="match status" value="1"/>
</dbReference>
<dbReference type="FunFam" id="2.40.30.10:FF:000001">
    <property type="entry name" value="Elongation factor Tu"/>
    <property type="match status" value="1"/>
</dbReference>
<dbReference type="EMBL" id="LNZC01000012">
    <property type="protein sequence ID" value="KTD79922.1"/>
    <property type="molecule type" value="Genomic_DNA"/>
</dbReference>
<dbReference type="InterPro" id="IPR050055">
    <property type="entry name" value="EF-Tu_GTPase"/>
</dbReference>
<dbReference type="GO" id="GO:0005525">
    <property type="term" value="F:GTP binding"/>
    <property type="evidence" value="ECO:0007669"/>
    <property type="project" value="UniProtKB-UniRule"/>
</dbReference>
<evidence type="ECO:0000256" key="4">
    <source>
        <dbReference type="ARBA" id="ARBA00022768"/>
    </source>
</evidence>
<evidence type="ECO:0000259" key="14">
    <source>
        <dbReference type="PROSITE" id="PS51722"/>
    </source>
</evidence>
<feature type="binding site" evidence="13">
    <location>
        <begin position="19"/>
        <end position="26"/>
    </location>
    <ligand>
        <name>GTP</name>
        <dbReference type="ChEBI" id="CHEBI:37565"/>
    </ligand>
</feature>
<feature type="domain" description="Tr-type G" evidence="14">
    <location>
        <begin position="10"/>
        <end position="206"/>
    </location>
</feature>
<feature type="binding site" evidence="13">
    <location>
        <begin position="136"/>
        <end position="139"/>
    </location>
    <ligand>
        <name>GTP</name>
        <dbReference type="ChEBI" id="CHEBI:37565"/>
    </ligand>
</feature>
<protein>
    <recommendedName>
        <fullName evidence="9 13">Elongation factor Tu</fullName>
        <shortName evidence="13">EF-Tu</shortName>
        <ecNumber evidence="13">3.6.5.3</ecNumber>
    </recommendedName>
</protein>
<dbReference type="InterPro" id="IPR031157">
    <property type="entry name" value="G_TR_CS"/>
</dbReference>
<dbReference type="GO" id="GO:0005829">
    <property type="term" value="C:cytosol"/>
    <property type="evidence" value="ECO:0007669"/>
    <property type="project" value="TreeGrafter"/>
</dbReference>
<evidence type="ECO:0000256" key="12">
    <source>
        <dbReference type="ARBA" id="ARBA00064283"/>
    </source>
</evidence>
<dbReference type="EC" id="3.6.5.3" evidence="13"/>
<dbReference type="CDD" id="cd01884">
    <property type="entry name" value="EF_Tu"/>
    <property type="match status" value="1"/>
</dbReference>
<evidence type="ECO:0000256" key="8">
    <source>
        <dbReference type="ARBA" id="ARBA00023134"/>
    </source>
</evidence>
<dbReference type="PANTHER" id="PTHR43721:SF22">
    <property type="entry name" value="ELONGATION FACTOR TU, MITOCHONDRIAL"/>
    <property type="match status" value="1"/>
</dbReference>
<dbReference type="InterPro" id="IPR004541">
    <property type="entry name" value="Transl_elong_EFTu/EF1A_bac/org"/>
</dbReference>
<dbReference type="InterPro" id="IPR033720">
    <property type="entry name" value="EFTU_2"/>
</dbReference>
<comment type="similarity">
    <text evidence="1 13">Belongs to the TRAFAC class translation factor GTPase superfamily. Classic translation factor GTPase family. EF-Tu/EF-1A subfamily.</text>
</comment>
<comment type="caution">
    <text evidence="15">The sequence shown here is derived from an EMBL/GenBank/DDBJ whole genome shotgun (WGS) entry which is preliminary data.</text>
</comment>
<proteinExistence type="inferred from homology"/>
<dbReference type="SUPFAM" id="SSF52540">
    <property type="entry name" value="P-loop containing nucleoside triphosphate hydrolases"/>
    <property type="match status" value="1"/>
</dbReference>
<dbReference type="CDD" id="cd03697">
    <property type="entry name" value="EFTU_II"/>
    <property type="match status" value="1"/>
</dbReference>